<evidence type="ECO:0000256" key="3">
    <source>
        <dbReference type="ARBA" id="ARBA00023002"/>
    </source>
</evidence>
<evidence type="ECO:0000313" key="5">
    <source>
        <dbReference type="EMBL" id="MFD2520975.1"/>
    </source>
</evidence>
<dbReference type="SUPFAM" id="SSF54373">
    <property type="entry name" value="FAD-linked reductases, C-terminal domain"/>
    <property type="match status" value="1"/>
</dbReference>
<dbReference type="EMBL" id="JBHULC010000008">
    <property type="protein sequence ID" value="MFD2520975.1"/>
    <property type="molecule type" value="Genomic_DNA"/>
</dbReference>
<evidence type="ECO:0000256" key="1">
    <source>
        <dbReference type="ARBA" id="ARBA00001974"/>
    </source>
</evidence>
<dbReference type="PANTHER" id="PTHR43563:SF1">
    <property type="entry name" value="AMINE OXIDASE [FLAVIN-CONTAINING] B"/>
    <property type="match status" value="1"/>
</dbReference>
<dbReference type="Gene3D" id="3.50.50.60">
    <property type="entry name" value="FAD/NAD(P)-binding domain"/>
    <property type="match status" value="1"/>
</dbReference>
<dbReference type="Pfam" id="PF01593">
    <property type="entry name" value="Amino_oxidase"/>
    <property type="match status" value="1"/>
</dbReference>
<proteinExistence type="inferred from homology"/>
<dbReference type="InterPro" id="IPR036188">
    <property type="entry name" value="FAD/NAD-bd_sf"/>
</dbReference>
<comment type="cofactor">
    <cofactor evidence="1">
        <name>FAD</name>
        <dbReference type="ChEBI" id="CHEBI:57692"/>
    </cofactor>
</comment>
<dbReference type="PRINTS" id="PR00757">
    <property type="entry name" value="AMINEOXDASEF"/>
</dbReference>
<name>A0ABW5J7U0_9BACT</name>
<dbReference type="PANTHER" id="PTHR43563">
    <property type="entry name" value="AMINE OXIDASE"/>
    <property type="match status" value="1"/>
</dbReference>
<comment type="similarity">
    <text evidence="2">Belongs to the flavin monoamine oxidase family.</text>
</comment>
<evidence type="ECO:0000313" key="6">
    <source>
        <dbReference type="Proteomes" id="UP001597510"/>
    </source>
</evidence>
<organism evidence="5 6">
    <name type="scientific">Emticicia soli</name>
    <dbReference type="NCBI Taxonomy" id="2027878"/>
    <lineage>
        <taxon>Bacteria</taxon>
        <taxon>Pseudomonadati</taxon>
        <taxon>Bacteroidota</taxon>
        <taxon>Cytophagia</taxon>
        <taxon>Cytophagales</taxon>
        <taxon>Leadbetterellaceae</taxon>
        <taxon>Emticicia</taxon>
    </lineage>
</organism>
<dbReference type="Gene3D" id="1.10.405.10">
    <property type="entry name" value="Guanine Nucleotide Dissociation Inhibitor, domain 1"/>
    <property type="match status" value="1"/>
</dbReference>
<evidence type="ECO:0000256" key="2">
    <source>
        <dbReference type="ARBA" id="ARBA00005995"/>
    </source>
</evidence>
<dbReference type="SUPFAM" id="SSF51905">
    <property type="entry name" value="FAD/NAD(P)-binding domain"/>
    <property type="match status" value="1"/>
</dbReference>
<evidence type="ECO:0000259" key="4">
    <source>
        <dbReference type="Pfam" id="PF01593"/>
    </source>
</evidence>
<protein>
    <submittedName>
        <fullName evidence="5">Flavin monoamine oxidase family protein</fullName>
    </submittedName>
</protein>
<accession>A0ABW5J7U0</accession>
<comment type="caution">
    <text evidence="5">The sequence shown here is derived from an EMBL/GenBank/DDBJ whole genome shotgun (WGS) entry which is preliminary data.</text>
</comment>
<gene>
    <name evidence="5" type="ORF">ACFSR2_08780</name>
</gene>
<dbReference type="RefSeq" id="WP_340235024.1">
    <property type="nucleotide sequence ID" value="NZ_JBBEWC010000003.1"/>
</dbReference>
<keyword evidence="6" id="KW-1185">Reference proteome</keyword>
<dbReference type="Gene3D" id="3.90.660.10">
    <property type="match status" value="1"/>
</dbReference>
<keyword evidence="3" id="KW-0560">Oxidoreductase</keyword>
<dbReference type="InterPro" id="IPR002937">
    <property type="entry name" value="Amino_oxidase"/>
</dbReference>
<sequence>MQTYDTIIVGAGYAGLTATRELLKAGKKVILLEARDRVGGRVHTQHFEDGSYVDLGAAWVGPTQDKLYALAKEFAVETFPTYDTGKSTLFYNNKLKHYKGLIPPLPIGSLLSLDMAIKRINKLSKTVDLKSPWNTPDAAYYDSMTLATWMNRQMPFNSAKVMFKLAAEAIWAADPNEISMLHAMFYTKSCRDFDTLMNVKNGAQEERFVGGASLPALRLAETFKEHIRLKSVVRAITQQDNQVIVKGDGFELTASKVIVALPPTLAGRIEYAPIMPANRDQLTQRMPMGTVWKTYAIYDTPFWREAGLNGLSATNEGYVTVTFDNSPKDASKGIMMGFVLGNQAKAFNQLAPEERKASALDTFARFYGEKARKPLKYLDHSWAEEEFTRGCYAGLMPTGAWTSLGKALREPVGNIHWAGTETSDIWNGYIEGAIRSGERVAQEILKS</sequence>
<reference evidence="6" key="1">
    <citation type="journal article" date="2019" name="Int. J. Syst. Evol. Microbiol.">
        <title>The Global Catalogue of Microorganisms (GCM) 10K type strain sequencing project: providing services to taxonomists for standard genome sequencing and annotation.</title>
        <authorList>
            <consortium name="The Broad Institute Genomics Platform"/>
            <consortium name="The Broad Institute Genome Sequencing Center for Infectious Disease"/>
            <person name="Wu L."/>
            <person name="Ma J."/>
        </authorList>
    </citation>
    <scope>NUCLEOTIDE SEQUENCE [LARGE SCALE GENOMIC DNA]</scope>
    <source>
        <strain evidence="6">KCTC 52344</strain>
    </source>
</reference>
<dbReference type="InterPro" id="IPR050703">
    <property type="entry name" value="Flavin_MAO"/>
</dbReference>
<feature type="domain" description="Amine oxidase" evidence="4">
    <location>
        <begin position="14"/>
        <end position="445"/>
    </location>
</feature>
<dbReference type="Proteomes" id="UP001597510">
    <property type="component" value="Unassembled WGS sequence"/>
</dbReference>
<dbReference type="InterPro" id="IPR001613">
    <property type="entry name" value="Flavin_amine_oxidase"/>
</dbReference>